<evidence type="ECO:0000313" key="3">
    <source>
        <dbReference type="EMBL" id="CAB3361896.1"/>
    </source>
</evidence>
<evidence type="ECO:0008006" key="5">
    <source>
        <dbReference type="Google" id="ProtNLM"/>
    </source>
</evidence>
<feature type="transmembrane region" description="Helical" evidence="2">
    <location>
        <begin position="126"/>
        <end position="146"/>
    </location>
</feature>
<dbReference type="Proteomes" id="UP000494165">
    <property type="component" value="Unassembled WGS sequence"/>
</dbReference>
<feature type="compositionally biased region" description="Basic and acidic residues" evidence="1">
    <location>
        <begin position="1"/>
        <end position="11"/>
    </location>
</feature>
<keyword evidence="2" id="KW-0472">Membrane</keyword>
<protein>
    <recommendedName>
        <fullName evidence="5">Transmembrane protein 221</fullName>
    </recommendedName>
</protein>
<feature type="compositionally biased region" description="Low complexity" evidence="1">
    <location>
        <begin position="61"/>
        <end position="70"/>
    </location>
</feature>
<evidence type="ECO:0000313" key="4">
    <source>
        <dbReference type="Proteomes" id="UP000494165"/>
    </source>
</evidence>
<name>A0A8S1BR09_9INSE</name>
<organism evidence="3 4">
    <name type="scientific">Cloeon dipterum</name>
    <dbReference type="NCBI Taxonomy" id="197152"/>
    <lineage>
        <taxon>Eukaryota</taxon>
        <taxon>Metazoa</taxon>
        <taxon>Ecdysozoa</taxon>
        <taxon>Arthropoda</taxon>
        <taxon>Hexapoda</taxon>
        <taxon>Insecta</taxon>
        <taxon>Pterygota</taxon>
        <taxon>Palaeoptera</taxon>
        <taxon>Ephemeroptera</taxon>
        <taxon>Pisciforma</taxon>
        <taxon>Baetidae</taxon>
        <taxon>Cloeon</taxon>
    </lineage>
</organism>
<reference evidence="3 4" key="1">
    <citation type="submission" date="2020-04" db="EMBL/GenBank/DDBJ databases">
        <authorList>
            <person name="Alioto T."/>
            <person name="Alioto T."/>
            <person name="Gomez Garrido J."/>
        </authorList>
    </citation>
    <scope>NUCLEOTIDE SEQUENCE [LARGE SCALE GENOMIC DNA]</scope>
</reference>
<gene>
    <name evidence="3" type="ORF">CLODIP_2_CD01761</name>
</gene>
<dbReference type="EMBL" id="CADEPI010000007">
    <property type="protein sequence ID" value="CAB3361896.1"/>
    <property type="molecule type" value="Genomic_DNA"/>
</dbReference>
<keyword evidence="2" id="KW-1133">Transmembrane helix</keyword>
<keyword evidence="4" id="KW-1185">Reference proteome</keyword>
<dbReference type="AlphaFoldDB" id="A0A8S1BR09"/>
<feature type="transmembrane region" description="Helical" evidence="2">
    <location>
        <begin position="93"/>
        <end position="114"/>
    </location>
</feature>
<keyword evidence="2" id="KW-0812">Transmembrane</keyword>
<proteinExistence type="predicted"/>
<accession>A0A8S1BR09</accession>
<feature type="region of interest" description="Disordered" evidence="1">
    <location>
        <begin position="1"/>
        <end position="70"/>
    </location>
</feature>
<evidence type="ECO:0000256" key="1">
    <source>
        <dbReference type="SAM" id="MobiDB-lite"/>
    </source>
</evidence>
<comment type="caution">
    <text evidence="3">The sequence shown here is derived from an EMBL/GenBank/DDBJ whole genome shotgun (WGS) entry which is preliminary data.</text>
</comment>
<evidence type="ECO:0000256" key="2">
    <source>
        <dbReference type="SAM" id="Phobius"/>
    </source>
</evidence>
<sequence length="261" mass="28569">MEQDATLERRLTCSQAAQPLQLPQPPASIRNPWVAGADSDEHSSRSSSVTPPRPPVRQTRRNSVSSAASSKTASRNFAAPGCCSPGVQLVCYYCLRAALLCSLLSGCALTLAGAVLRHQEHEDLGVLLYIGVLVALVSFVLLVVQWRSRRPSRLRPRALPLQVPAEAVPLQELRQHQHHVSAMPLAGHQIGINPYYLQHSLTIPQHSSRSERTVEVTSSRMLGRIHRPASVVVPPGRPENPMHQMTRLQLNPLPGPSSNFV</sequence>